<dbReference type="InterPro" id="IPR016032">
    <property type="entry name" value="Sig_transdc_resp-reg_C-effctor"/>
</dbReference>
<evidence type="ECO:0000259" key="1">
    <source>
        <dbReference type="SMART" id="SM00421"/>
    </source>
</evidence>
<comment type="caution">
    <text evidence="2">The sequence shown here is derived from an EMBL/GenBank/DDBJ whole genome shotgun (WGS) entry which is preliminary data.</text>
</comment>
<proteinExistence type="predicted"/>
<evidence type="ECO:0000313" key="3">
    <source>
        <dbReference type="Proteomes" id="UP000286351"/>
    </source>
</evidence>
<sequence>MLQAAHEHPLLLDLYGCCTGRTQWASVLEMICKQFECKHFMVQKLSLEGSRFAGGVRLSSDASACTQYDLQISDSCNPRFERKRLGDRALGKIVMDEQLFDTHEQTEKQLFLDRLSGLGVRDFMGGLTELRDENSYLGIALHRSTINKHSYTPTHQAQLQALLPHLGQAFLMWEQLNTPSPLEAILKAQADHFPFGIAICDSRSRLHWMNSLAEKLLPPTNGARHLNPVLKGWTVQQTETLQRLVATVRPEGSASYVALKNGTGADVHIAVKYFKEFESGETFSLLILSSRTMVNDIPFEALQTLFGLTQAEARLASHLASGGTLEAYATRQEIALTTVRWHVKQILSKTESARQAELVQKILCSVAYLASKNSDLLPF</sequence>
<dbReference type="SUPFAM" id="SSF46894">
    <property type="entry name" value="C-terminal effector domain of the bipartite response regulators"/>
    <property type="match status" value="1"/>
</dbReference>
<dbReference type="AlphaFoldDB" id="A0A423JJJ0"/>
<gene>
    <name evidence="2" type="ORF">BK664_15785</name>
</gene>
<organism evidence="2 3">
    <name type="scientific">Pseudomonas brassicacearum</name>
    <dbReference type="NCBI Taxonomy" id="930166"/>
    <lineage>
        <taxon>Bacteria</taxon>
        <taxon>Pseudomonadati</taxon>
        <taxon>Pseudomonadota</taxon>
        <taxon>Gammaproteobacteria</taxon>
        <taxon>Pseudomonadales</taxon>
        <taxon>Pseudomonadaceae</taxon>
        <taxon>Pseudomonas</taxon>
    </lineage>
</organism>
<name>A0A423JJJ0_9PSED</name>
<dbReference type="SMART" id="SM00421">
    <property type="entry name" value="HTH_LUXR"/>
    <property type="match status" value="1"/>
</dbReference>
<accession>A0A423JJJ0</accession>
<dbReference type="InterPro" id="IPR000792">
    <property type="entry name" value="Tscrpt_reg_LuxR_C"/>
</dbReference>
<evidence type="ECO:0000313" key="2">
    <source>
        <dbReference type="EMBL" id="RON37878.1"/>
    </source>
</evidence>
<reference evidence="2 3" key="1">
    <citation type="submission" date="2016-10" db="EMBL/GenBank/DDBJ databases">
        <title>Comparative genome analysis of multiple Pseudomonas spp. focuses on biocontrol and plant growth promoting traits.</title>
        <authorList>
            <person name="Tao X.-Y."/>
            <person name="Taylor C.G."/>
        </authorList>
    </citation>
    <scope>NUCLEOTIDE SEQUENCE [LARGE SCALE GENOMIC DNA]</scope>
    <source>
        <strain evidence="2 3">38D4</strain>
    </source>
</reference>
<dbReference type="RefSeq" id="WP_123366567.1">
    <property type="nucleotide sequence ID" value="NZ_MOBO01000013.1"/>
</dbReference>
<dbReference type="InterPro" id="IPR036388">
    <property type="entry name" value="WH-like_DNA-bd_sf"/>
</dbReference>
<dbReference type="Gene3D" id="1.10.10.10">
    <property type="entry name" value="Winged helix-like DNA-binding domain superfamily/Winged helix DNA-binding domain"/>
    <property type="match status" value="1"/>
</dbReference>
<dbReference type="EMBL" id="MOBO01000013">
    <property type="protein sequence ID" value="RON37878.1"/>
    <property type="molecule type" value="Genomic_DNA"/>
</dbReference>
<dbReference type="GO" id="GO:0003677">
    <property type="term" value="F:DNA binding"/>
    <property type="evidence" value="ECO:0007669"/>
    <property type="project" value="InterPro"/>
</dbReference>
<dbReference type="Proteomes" id="UP000286351">
    <property type="component" value="Unassembled WGS sequence"/>
</dbReference>
<protein>
    <recommendedName>
        <fullName evidence="1">HTH luxR-type domain-containing protein</fullName>
    </recommendedName>
</protein>
<dbReference type="GO" id="GO:0006355">
    <property type="term" value="P:regulation of DNA-templated transcription"/>
    <property type="evidence" value="ECO:0007669"/>
    <property type="project" value="InterPro"/>
</dbReference>
<feature type="domain" description="HTH luxR-type" evidence="1">
    <location>
        <begin position="305"/>
        <end position="362"/>
    </location>
</feature>